<keyword evidence="2" id="KW-1185">Reference proteome</keyword>
<organism evidence="1 2">
    <name type="scientific">Ectobacillus antri</name>
    <dbReference type="NCBI Taxonomy" id="2486280"/>
    <lineage>
        <taxon>Bacteria</taxon>
        <taxon>Bacillati</taxon>
        <taxon>Bacillota</taxon>
        <taxon>Bacilli</taxon>
        <taxon>Bacillales</taxon>
        <taxon>Bacillaceae</taxon>
        <taxon>Ectobacillus</taxon>
    </lineage>
</organism>
<dbReference type="RefSeq" id="WP_278018255.1">
    <property type="nucleotide sequence ID" value="NZ_JARRRY010000007.1"/>
</dbReference>
<name>A0ABT6H798_9BACI</name>
<evidence type="ECO:0000313" key="2">
    <source>
        <dbReference type="Proteomes" id="UP001218246"/>
    </source>
</evidence>
<sequence>MFEISKLNRTTSSIRNCEKMQLKFEEGSSQHSLLQSRMKALQISQAVITRDETLQEYAREEIMKAITPISSIISKSDKGQRKYAEGTSTYTRFQNILRAMYVARDLLNEEFAKRNV</sequence>
<protein>
    <submittedName>
        <fullName evidence="1">Uncharacterized protein</fullName>
    </submittedName>
</protein>
<accession>A0ABT6H798</accession>
<evidence type="ECO:0000313" key="1">
    <source>
        <dbReference type="EMBL" id="MDG5754346.1"/>
    </source>
</evidence>
<comment type="caution">
    <text evidence="1">The sequence shown here is derived from an EMBL/GenBank/DDBJ whole genome shotgun (WGS) entry which is preliminary data.</text>
</comment>
<reference evidence="1 2" key="1">
    <citation type="submission" date="2023-04" db="EMBL/GenBank/DDBJ databases">
        <title>Ectobacillus antri isolated from activated sludge.</title>
        <authorList>
            <person name="Yan P."/>
            <person name="Liu X."/>
        </authorList>
    </citation>
    <scope>NUCLEOTIDE SEQUENCE [LARGE SCALE GENOMIC DNA]</scope>
    <source>
        <strain evidence="1 2">C18H</strain>
    </source>
</reference>
<gene>
    <name evidence="1" type="ORF">P6P90_10230</name>
</gene>
<dbReference type="EMBL" id="JARULN010000008">
    <property type="protein sequence ID" value="MDG5754346.1"/>
    <property type="molecule type" value="Genomic_DNA"/>
</dbReference>
<dbReference type="Proteomes" id="UP001218246">
    <property type="component" value="Unassembled WGS sequence"/>
</dbReference>
<proteinExistence type="predicted"/>